<dbReference type="GO" id="GO:1990077">
    <property type="term" value="C:primosome complex"/>
    <property type="evidence" value="ECO:0007669"/>
    <property type="project" value="UniProtKB-UniRule"/>
</dbReference>
<keyword evidence="12" id="KW-1185">Reference proteome</keyword>
<evidence type="ECO:0000256" key="5">
    <source>
        <dbReference type="ARBA" id="ARBA00022833"/>
    </source>
</evidence>
<dbReference type="InterPro" id="IPR041222">
    <property type="entry name" value="PriA_3primeBD"/>
</dbReference>
<evidence type="ECO:0000256" key="6">
    <source>
        <dbReference type="ARBA" id="ARBA00022840"/>
    </source>
</evidence>
<evidence type="ECO:0000256" key="9">
    <source>
        <dbReference type="SAM" id="MobiDB-lite"/>
    </source>
</evidence>
<feature type="binding site" evidence="8">
    <location>
        <position position="429"/>
    </location>
    <ligand>
        <name>Zn(2+)</name>
        <dbReference type="ChEBI" id="CHEBI:29105"/>
        <label>2</label>
    </ligand>
</feature>
<dbReference type="GO" id="GO:0006310">
    <property type="term" value="P:DNA recombination"/>
    <property type="evidence" value="ECO:0007669"/>
    <property type="project" value="InterPro"/>
</dbReference>
<sequence>MSQDPTLPLPGAPTPPERPTARAPARRAPVRRPARTPTAADELPVAQVAVDVGLAHLDRPFDYLVPAELADTAVPGCRVRVRFGGQLADGFVLARVADTDFTGRLGFLERVVSAVPVLAPEVVELARAVADRYGGTLADVLRLAVPPRHARAERAAPEPAPTGPLPEPDGAGWRGYPAGPAFLRALADGRAPRAVLTALPGDDWAARLADALAAVAAGGRGGLAVVPDARDLDRLDAALTDRLGAGRHVAIAASLGPEQRYRRFLRAVRGEVPVVIGTRAAMFAPVPALGLVAIFDDGDDLHADDHAPYPHAREVLLTRAQQTGAAALLAGYARSAEAQLLLATGWAKPITADRAALRAAAPRVIATGDEFQLSRDPSAAAARLPGVAVRAAREALAAGAPVLVQVPRRGYLPVVVCQRCRARTRCPQCAGPLAVPAAGGFPVCRWCGHTAGGYRCPECGGRELRAAVIGARRTAEELGRAFPGAVVRTSGRDGVLAAVDAEPAVVVSTPGAEPVAADGYGAVLLLDSWALLTRADLRAAEETLRRWLAAAVLARPADAGGRVVVVADASVPVVQALVRFDAAGFAERELADRRALGFPPAVRMASLTGTAPAIAELLAAATLPDGTDELGPVPVATPRAAPDAPERERLLLRVPRPQAPALALALRAATAVRSARKGADPVRVQVDPLDLL</sequence>
<dbReference type="GO" id="GO:0008270">
    <property type="term" value="F:zinc ion binding"/>
    <property type="evidence" value="ECO:0007669"/>
    <property type="project" value="UniProtKB-UniRule"/>
</dbReference>
<dbReference type="GO" id="GO:0003677">
    <property type="term" value="F:DNA binding"/>
    <property type="evidence" value="ECO:0007669"/>
    <property type="project" value="UniProtKB-UniRule"/>
</dbReference>
<dbReference type="PANTHER" id="PTHR30580:SF0">
    <property type="entry name" value="PRIMOSOMAL PROTEIN N"/>
    <property type="match status" value="1"/>
</dbReference>
<dbReference type="GO" id="GO:0006269">
    <property type="term" value="P:DNA replication, synthesis of primer"/>
    <property type="evidence" value="ECO:0007669"/>
    <property type="project" value="UniProtKB-KW"/>
</dbReference>
<dbReference type="PANTHER" id="PTHR30580">
    <property type="entry name" value="PRIMOSOMAL PROTEIN N"/>
    <property type="match status" value="1"/>
</dbReference>
<gene>
    <name evidence="8 11" type="primary">priA</name>
    <name evidence="11" type="ORF">Athai_28140</name>
</gene>
<feature type="region of interest" description="Disordered" evidence="9">
    <location>
        <begin position="1"/>
        <end position="39"/>
    </location>
</feature>
<dbReference type="Gene3D" id="3.40.50.300">
    <property type="entry name" value="P-loop containing nucleotide triphosphate hydrolases"/>
    <property type="match status" value="1"/>
</dbReference>
<keyword evidence="1 8" id="KW-0639">Primosome</keyword>
<comment type="cofactor">
    <cofactor evidence="8">
        <name>Zn(2+)</name>
        <dbReference type="ChEBI" id="CHEBI:29105"/>
    </cofactor>
    <text evidence="8">Binds 2 zinc ions per subunit.</text>
</comment>
<feature type="binding site" evidence="8">
    <location>
        <position position="456"/>
    </location>
    <ligand>
        <name>Zn(2+)</name>
        <dbReference type="ChEBI" id="CHEBI:29105"/>
        <label>1</label>
    </ligand>
</feature>
<keyword evidence="3 8" id="KW-0479">Metal-binding</keyword>
<dbReference type="InterPro" id="IPR005259">
    <property type="entry name" value="PriA"/>
</dbReference>
<feature type="compositionally biased region" description="Pro residues" evidence="9">
    <location>
        <begin position="7"/>
        <end position="18"/>
    </location>
</feature>
<accession>A0A7R7DPI6</accession>
<dbReference type="Pfam" id="PF17764">
    <property type="entry name" value="PriA_3primeBD"/>
    <property type="match status" value="1"/>
</dbReference>
<feature type="binding site" evidence="8">
    <location>
        <position position="426"/>
    </location>
    <ligand>
        <name>Zn(2+)</name>
        <dbReference type="ChEBI" id="CHEBI:29105"/>
        <label>2</label>
    </ligand>
</feature>
<keyword evidence="7 8" id="KW-0238">DNA-binding</keyword>
<proteinExistence type="inferred from homology"/>
<reference evidence="11 12" key="1">
    <citation type="submission" date="2020-08" db="EMBL/GenBank/DDBJ databases">
        <title>Whole genome shotgun sequence of Actinocatenispora thailandica NBRC 105041.</title>
        <authorList>
            <person name="Komaki H."/>
            <person name="Tamura T."/>
        </authorList>
    </citation>
    <scope>NUCLEOTIDE SEQUENCE [LARGE SCALE GENOMIC DNA]</scope>
    <source>
        <strain evidence="11 12">NBRC 105041</strain>
    </source>
</reference>
<comment type="similarity">
    <text evidence="8">Belongs to the helicase family. PriA subfamily.</text>
</comment>
<comment type="caution">
    <text evidence="8">As this protein does not have any detectable helicase domains, it probably does not have helicase activity.</text>
</comment>
<keyword evidence="6 8" id="KW-0067">ATP-binding</keyword>
<comment type="subunit">
    <text evidence="8">Component of the replication restart primosome.</text>
</comment>
<dbReference type="KEGG" id="atl:Athai_28140"/>
<evidence type="ECO:0000256" key="1">
    <source>
        <dbReference type="ARBA" id="ARBA00022515"/>
    </source>
</evidence>
<evidence type="ECO:0000256" key="8">
    <source>
        <dbReference type="HAMAP-Rule" id="MF_00983"/>
    </source>
</evidence>
<feature type="binding site" evidence="8">
    <location>
        <position position="420"/>
    </location>
    <ligand>
        <name>Zn(2+)</name>
        <dbReference type="ChEBI" id="CHEBI:29105"/>
        <label>1</label>
    </ligand>
</feature>
<dbReference type="GO" id="GO:0043138">
    <property type="term" value="F:3'-5' DNA helicase activity"/>
    <property type="evidence" value="ECO:0007669"/>
    <property type="project" value="TreeGrafter"/>
</dbReference>
<keyword evidence="4 8" id="KW-0547">Nucleotide-binding</keyword>
<dbReference type="Proteomes" id="UP000611640">
    <property type="component" value="Chromosome"/>
</dbReference>
<dbReference type="InterPro" id="IPR027417">
    <property type="entry name" value="P-loop_NTPase"/>
</dbReference>
<feature type="domain" description="Primosomal protein N' 3' DNA-binding" evidence="10">
    <location>
        <begin position="47"/>
        <end position="146"/>
    </location>
</feature>
<keyword evidence="5 8" id="KW-0862">Zinc</keyword>
<dbReference type="HAMAP" id="MF_00983">
    <property type="entry name" value="PriA"/>
    <property type="match status" value="1"/>
</dbReference>
<dbReference type="GO" id="GO:0006302">
    <property type="term" value="P:double-strand break repair"/>
    <property type="evidence" value="ECO:0007669"/>
    <property type="project" value="InterPro"/>
</dbReference>
<evidence type="ECO:0000313" key="11">
    <source>
        <dbReference type="EMBL" id="BCJ35311.1"/>
    </source>
</evidence>
<name>A0A7R7DPI6_9ACTN</name>
<dbReference type="GO" id="GO:0006270">
    <property type="term" value="P:DNA replication initiation"/>
    <property type="evidence" value="ECO:0007669"/>
    <property type="project" value="TreeGrafter"/>
</dbReference>
<evidence type="ECO:0000259" key="10">
    <source>
        <dbReference type="Pfam" id="PF17764"/>
    </source>
</evidence>
<feature type="binding site" evidence="8">
    <location>
        <position position="459"/>
    </location>
    <ligand>
        <name>Zn(2+)</name>
        <dbReference type="ChEBI" id="CHEBI:29105"/>
        <label>1</label>
    </ligand>
</feature>
<evidence type="ECO:0000256" key="4">
    <source>
        <dbReference type="ARBA" id="ARBA00022741"/>
    </source>
</evidence>
<dbReference type="SUPFAM" id="SSF52540">
    <property type="entry name" value="P-loop containing nucleoside triphosphate hydrolases"/>
    <property type="match status" value="1"/>
</dbReference>
<evidence type="ECO:0000256" key="3">
    <source>
        <dbReference type="ARBA" id="ARBA00022723"/>
    </source>
</evidence>
<feature type="binding site" evidence="8">
    <location>
        <position position="447"/>
    </location>
    <ligand>
        <name>Zn(2+)</name>
        <dbReference type="ChEBI" id="CHEBI:29105"/>
        <label>2</label>
    </ligand>
</feature>
<dbReference type="AlphaFoldDB" id="A0A7R7DPI6"/>
<organism evidence="11 12">
    <name type="scientific">Actinocatenispora thailandica</name>
    <dbReference type="NCBI Taxonomy" id="227318"/>
    <lineage>
        <taxon>Bacteria</taxon>
        <taxon>Bacillati</taxon>
        <taxon>Actinomycetota</taxon>
        <taxon>Actinomycetes</taxon>
        <taxon>Micromonosporales</taxon>
        <taxon>Micromonosporaceae</taxon>
        <taxon>Actinocatenispora</taxon>
    </lineage>
</organism>
<dbReference type="InterPro" id="IPR042115">
    <property type="entry name" value="PriA_3primeBD_sf"/>
</dbReference>
<feature type="compositionally biased region" description="Basic residues" evidence="9">
    <location>
        <begin position="24"/>
        <end position="34"/>
    </location>
</feature>
<evidence type="ECO:0000256" key="2">
    <source>
        <dbReference type="ARBA" id="ARBA00022705"/>
    </source>
</evidence>
<evidence type="ECO:0000313" key="12">
    <source>
        <dbReference type="Proteomes" id="UP000611640"/>
    </source>
</evidence>
<dbReference type="GO" id="GO:0005524">
    <property type="term" value="F:ATP binding"/>
    <property type="evidence" value="ECO:0007669"/>
    <property type="project" value="UniProtKB-UniRule"/>
</dbReference>
<protein>
    <recommendedName>
        <fullName evidence="8">Probable replication restart protein PriA</fullName>
    </recommendedName>
    <alternativeName>
        <fullName evidence="8">Putative ATP-dependent DNA helicase PriA</fullName>
    </alternativeName>
</protein>
<dbReference type="Gene3D" id="3.40.1440.60">
    <property type="entry name" value="PriA, 3(prime) DNA-binding domain"/>
    <property type="match status" value="1"/>
</dbReference>
<comment type="function">
    <text evidence="8">Initiates the restart of stalled replication forks, which reloads the replicative helicase on sites other than the origin of replication. Recognizes and binds to abandoned replication forks and remodels them to uncover a helicase loading site. Promotes assembly of the primosome at these replication forks.</text>
</comment>
<evidence type="ECO:0000256" key="7">
    <source>
        <dbReference type="ARBA" id="ARBA00023125"/>
    </source>
</evidence>
<feature type="binding site" evidence="8">
    <location>
        <position position="444"/>
    </location>
    <ligand>
        <name>Zn(2+)</name>
        <dbReference type="ChEBI" id="CHEBI:29105"/>
        <label>2</label>
    </ligand>
</feature>
<keyword evidence="2 8" id="KW-0235">DNA replication</keyword>
<feature type="binding site" evidence="8">
    <location>
        <position position="417"/>
    </location>
    <ligand>
        <name>Zn(2+)</name>
        <dbReference type="ChEBI" id="CHEBI:29105"/>
        <label>1</label>
    </ligand>
</feature>
<dbReference type="EMBL" id="AP023355">
    <property type="protein sequence ID" value="BCJ35311.1"/>
    <property type="molecule type" value="Genomic_DNA"/>
</dbReference>